<dbReference type="InterPro" id="IPR035994">
    <property type="entry name" value="Nucleoside_phosphorylase_sf"/>
</dbReference>
<organism evidence="8 9">
    <name type="scientific">Corynebacterium pseudokroppenstedtii</name>
    <dbReference type="NCBI Taxonomy" id="2804917"/>
    <lineage>
        <taxon>Bacteria</taxon>
        <taxon>Bacillati</taxon>
        <taxon>Actinomycetota</taxon>
        <taxon>Actinomycetes</taxon>
        <taxon>Mycobacteriales</taxon>
        <taxon>Corynebacteriaceae</taxon>
        <taxon>Corynebacterium</taxon>
    </lineage>
</organism>
<dbReference type="Pfam" id="PF01048">
    <property type="entry name" value="PNP_UDP_1"/>
    <property type="match status" value="1"/>
</dbReference>
<dbReference type="Gene3D" id="3.40.50.1580">
    <property type="entry name" value="Nucleoside phosphorylase domain"/>
    <property type="match status" value="1"/>
</dbReference>
<evidence type="ECO:0000256" key="1">
    <source>
        <dbReference type="ARBA" id="ARBA00004945"/>
    </source>
</evidence>
<keyword evidence="3" id="KW-0028">Amino-acid biosynthesis</keyword>
<protein>
    <recommendedName>
        <fullName evidence="2">adenosylhomocysteine nucleosidase</fullName>
        <ecNumber evidence="2">3.2.2.9</ecNumber>
    </recommendedName>
</protein>
<dbReference type="EMBL" id="CP137757">
    <property type="protein sequence ID" value="WPF24477.1"/>
    <property type="molecule type" value="Genomic_DNA"/>
</dbReference>
<evidence type="ECO:0000313" key="8">
    <source>
        <dbReference type="EMBL" id="WPF24477.1"/>
    </source>
</evidence>
<accession>A0AAU0PY13</accession>
<dbReference type="InterPro" id="IPR000845">
    <property type="entry name" value="Nucleoside_phosphorylase_d"/>
</dbReference>
<keyword evidence="9" id="KW-1185">Reference proteome</keyword>
<evidence type="ECO:0000313" key="9">
    <source>
        <dbReference type="Proteomes" id="UP001174314"/>
    </source>
</evidence>
<comment type="pathway">
    <text evidence="1">Amino-acid biosynthesis; L-methionine biosynthesis via salvage pathway; S-methyl-5-thio-alpha-D-ribose 1-phosphate from S-methyl-5'-thioadenosine (hydrolase route): step 1/2.</text>
</comment>
<dbReference type="PANTHER" id="PTHR46832">
    <property type="entry name" value="5'-METHYLTHIOADENOSINE/S-ADENOSYLHOMOCYSTEINE NUCLEOSIDASE"/>
    <property type="match status" value="1"/>
</dbReference>
<keyword evidence="8" id="KW-0326">Glycosidase</keyword>
<dbReference type="GO" id="GO:0019509">
    <property type="term" value="P:L-methionine salvage from methylthioadenosine"/>
    <property type="evidence" value="ECO:0007669"/>
    <property type="project" value="InterPro"/>
</dbReference>
<name>A0AAU0PY13_9CORY</name>
<evidence type="ECO:0000256" key="4">
    <source>
        <dbReference type="ARBA" id="ARBA00022801"/>
    </source>
</evidence>
<dbReference type="KEGG" id="cpsk:Q0N40_08015"/>
<dbReference type="SUPFAM" id="SSF53167">
    <property type="entry name" value="Purine and uridine phosphorylases"/>
    <property type="match status" value="1"/>
</dbReference>
<dbReference type="GO" id="GO:0008782">
    <property type="term" value="F:adenosylhomocysteine nucleosidase activity"/>
    <property type="evidence" value="ECO:0007669"/>
    <property type="project" value="UniProtKB-EC"/>
</dbReference>
<dbReference type="GO" id="GO:0005829">
    <property type="term" value="C:cytosol"/>
    <property type="evidence" value="ECO:0007669"/>
    <property type="project" value="TreeGrafter"/>
</dbReference>
<feature type="domain" description="Nucleoside phosphorylase" evidence="7">
    <location>
        <begin position="29"/>
        <end position="275"/>
    </location>
</feature>
<evidence type="ECO:0000256" key="2">
    <source>
        <dbReference type="ARBA" id="ARBA00011974"/>
    </source>
</evidence>
<sequence>MSGDEPSVMSDVPRPGRTYGESDSSVALLIAAMPEEFEPLKARLGDARSVQFPGIHDAVVGRHGGKTILLLLSGIGLVNAAHAATVGLCLGPSVVSDGTGNGGATSDGNSDCTSTQPAQPGEIGCVMSIGTAGVVPGRASIGDVVVSEKVVPGDFDLTAFGYERGQVPGLTAGYPGDRDLLAAADAFGAKALGFVSVDRFVGIPEAAAIREIFPDASVVDMESSALAQTAVLHETPFISVRSVTDVIGESETSVHLDEVDNSSEQAATAALDILGRV</sequence>
<feature type="region of interest" description="Disordered" evidence="6">
    <location>
        <begin position="1"/>
        <end position="20"/>
    </location>
</feature>
<evidence type="ECO:0000259" key="7">
    <source>
        <dbReference type="Pfam" id="PF01048"/>
    </source>
</evidence>
<dbReference type="NCBIfam" id="TIGR01704">
    <property type="entry name" value="MTA_SAH-Nsdase"/>
    <property type="match status" value="1"/>
</dbReference>
<dbReference type="Proteomes" id="UP001174314">
    <property type="component" value="Chromosome"/>
</dbReference>
<dbReference type="GO" id="GO:0008930">
    <property type="term" value="F:methylthioadenosine nucleosidase activity"/>
    <property type="evidence" value="ECO:0007669"/>
    <property type="project" value="InterPro"/>
</dbReference>
<evidence type="ECO:0000256" key="3">
    <source>
        <dbReference type="ARBA" id="ARBA00022605"/>
    </source>
</evidence>
<keyword evidence="5" id="KW-0486">Methionine biosynthesis</keyword>
<evidence type="ECO:0000256" key="5">
    <source>
        <dbReference type="ARBA" id="ARBA00023167"/>
    </source>
</evidence>
<reference evidence="8 9" key="1">
    <citation type="submission" date="2023-10" db="EMBL/GenBank/DDBJ databases">
        <title>complete genome sequence of Corynebacterium pseudokroppenstedtii P15-C1.</title>
        <authorList>
            <person name="Bruggemann H."/>
            <person name="Poehlein A."/>
        </authorList>
    </citation>
    <scope>NUCLEOTIDE SEQUENCE [LARGE SCALE GENOMIC DNA]</scope>
    <source>
        <strain evidence="8 9">P15_C1</strain>
    </source>
</reference>
<keyword evidence="4 8" id="KW-0378">Hydrolase</keyword>
<evidence type="ECO:0000256" key="6">
    <source>
        <dbReference type="SAM" id="MobiDB-lite"/>
    </source>
</evidence>
<dbReference type="PANTHER" id="PTHR46832:SF1">
    <property type="entry name" value="5'-METHYLTHIOADENOSINE_S-ADENOSYLHOMOCYSTEINE NUCLEOSIDASE"/>
    <property type="match status" value="1"/>
</dbReference>
<gene>
    <name evidence="8" type="primary">mtnN</name>
    <name evidence="8" type="ORF">Q0N40_08015</name>
</gene>
<dbReference type="AlphaFoldDB" id="A0AAU0PY13"/>
<dbReference type="CDD" id="cd09008">
    <property type="entry name" value="MTAN"/>
    <property type="match status" value="1"/>
</dbReference>
<dbReference type="GO" id="GO:0009164">
    <property type="term" value="P:nucleoside catabolic process"/>
    <property type="evidence" value="ECO:0007669"/>
    <property type="project" value="InterPro"/>
</dbReference>
<dbReference type="EC" id="3.2.2.9" evidence="2"/>
<dbReference type="InterPro" id="IPR010049">
    <property type="entry name" value="MTA_SAH_Nsdase"/>
</dbReference>
<dbReference type="RefSeq" id="WP_012732124.1">
    <property type="nucleotide sequence ID" value="NZ_CP137757.1"/>
</dbReference>
<proteinExistence type="predicted"/>
<dbReference type="GO" id="GO:0019284">
    <property type="term" value="P:L-methionine salvage from S-adenosylmethionine"/>
    <property type="evidence" value="ECO:0007669"/>
    <property type="project" value="TreeGrafter"/>
</dbReference>